<keyword evidence="6 9" id="KW-0720">Serine protease</keyword>
<dbReference type="GO" id="GO:0006508">
    <property type="term" value="P:proteolysis"/>
    <property type="evidence" value="ECO:0007669"/>
    <property type="project" value="UniProtKB-KW"/>
</dbReference>
<dbReference type="InterPro" id="IPR034197">
    <property type="entry name" value="Peptidases_S8_3"/>
</dbReference>
<dbReference type="Gene3D" id="3.30.70.80">
    <property type="entry name" value="Peptidase S8 propeptide/proteinase inhibitor I9"/>
    <property type="match status" value="1"/>
</dbReference>
<evidence type="ECO:0000256" key="7">
    <source>
        <dbReference type="ARBA" id="ARBA00023180"/>
    </source>
</evidence>
<dbReference type="PRINTS" id="PR00723">
    <property type="entry name" value="SUBTILISIN"/>
</dbReference>
<keyword evidence="4 10" id="KW-0732">Signal</keyword>
<keyword evidence="3 9" id="KW-0645">Protease</keyword>
<evidence type="ECO:0000256" key="3">
    <source>
        <dbReference type="ARBA" id="ARBA00022670"/>
    </source>
</evidence>
<evidence type="ECO:0000256" key="4">
    <source>
        <dbReference type="ARBA" id="ARBA00022729"/>
    </source>
</evidence>
<feature type="active site" description="Charge relay system" evidence="8 9">
    <location>
        <position position="150"/>
    </location>
</feature>
<keyword evidence="5 9" id="KW-0378">Hydrolase</keyword>
<evidence type="ECO:0000313" key="14">
    <source>
        <dbReference type="EMBL" id="KAL3737125.1"/>
    </source>
</evidence>
<dbReference type="CDD" id="cd04852">
    <property type="entry name" value="Peptidases_S8_3"/>
    <property type="match status" value="1"/>
</dbReference>
<dbReference type="InterPro" id="IPR015500">
    <property type="entry name" value="Peptidase_S8_subtilisin-rel"/>
</dbReference>
<dbReference type="Proteomes" id="UP001634007">
    <property type="component" value="Unassembled WGS sequence"/>
</dbReference>
<protein>
    <submittedName>
        <fullName evidence="14">Uncharacterized protein</fullName>
    </submittedName>
</protein>
<dbReference type="InterPro" id="IPR023827">
    <property type="entry name" value="Peptidase_S8_Asp-AS"/>
</dbReference>
<evidence type="ECO:0000259" key="12">
    <source>
        <dbReference type="Pfam" id="PF05922"/>
    </source>
</evidence>
<dbReference type="Gene3D" id="3.40.50.200">
    <property type="entry name" value="Peptidase S8/S53 domain"/>
    <property type="match status" value="1"/>
</dbReference>
<evidence type="ECO:0000256" key="10">
    <source>
        <dbReference type="SAM" id="SignalP"/>
    </source>
</evidence>
<evidence type="ECO:0000259" key="13">
    <source>
        <dbReference type="Pfam" id="PF17766"/>
    </source>
</evidence>
<dbReference type="EMBL" id="JBJKBG010000006">
    <property type="protein sequence ID" value="KAL3737125.1"/>
    <property type="molecule type" value="Genomic_DNA"/>
</dbReference>
<dbReference type="CDD" id="cd02120">
    <property type="entry name" value="PA_subtilisin_like"/>
    <property type="match status" value="1"/>
</dbReference>
<dbReference type="Gene3D" id="2.60.40.2310">
    <property type="match status" value="1"/>
</dbReference>
<keyword evidence="7" id="KW-0325">Glycoprotein</keyword>
<dbReference type="InterPro" id="IPR000209">
    <property type="entry name" value="Peptidase_S8/S53_dom"/>
</dbReference>
<dbReference type="GO" id="GO:0005576">
    <property type="term" value="C:extracellular region"/>
    <property type="evidence" value="ECO:0007669"/>
    <property type="project" value="UniProtKB-SubCell"/>
</dbReference>
<dbReference type="InterPro" id="IPR036852">
    <property type="entry name" value="Peptidase_S8/S53_dom_sf"/>
</dbReference>
<accession>A0ABD3KB96</accession>
<dbReference type="Pfam" id="PF17766">
    <property type="entry name" value="fn3_6"/>
    <property type="match status" value="1"/>
</dbReference>
<gene>
    <name evidence="14" type="ORF">ACJRO7_025965</name>
</gene>
<evidence type="ECO:0000256" key="5">
    <source>
        <dbReference type="ARBA" id="ARBA00022801"/>
    </source>
</evidence>
<feature type="chain" id="PRO_5044817835" evidence="10">
    <location>
        <begin position="24"/>
        <end position="729"/>
    </location>
</feature>
<dbReference type="PANTHER" id="PTHR10795">
    <property type="entry name" value="PROPROTEIN CONVERTASE SUBTILISIN/KEXIN"/>
    <property type="match status" value="1"/>
</dbReference>
<feature type="active site" description="Charge relay system" evidence="8 9">
    <location>
        <position position="211"/>
    </location>
</feature>
<reference evidence="14 15" key="1">
    <citation type="submission" date="2024-11" db="EMBL/GenBank/DDBJ databases">
        <title>Chromosome-level genome assembly of Eucalyptus globulus Labill. provides insights into its genome evolution.</title>
        <authorList>
            <person name="Li X."/>
        </authorList>
    </citation>
    <scope>NUCLEOTIDE SEQUENCE [LARGE SCALE GENOMIC DNA]</scope>
    <source>
        <strain evidence="14">CL2024</strain>
        <tissue evidence="14">Fresh tender leaves</tissue>
    </source>
</reference>
<evidence type="ECO:0000259" key="11">
    <source>
        <dbReference type="Pfam" id="PF00082"/>
    </source>
</evidence>
<comment type="similarity">
    <text evidence="2 9">Belongs to the peptidase S8 family.</text>
</comment>
<dbReference type="InterPro" id="IPR010259">
    <property type="entry name" value="S8pro/Inhibitor_I9"/>
</dbReference>
<comment type="subcellular location">
    <subcellularLocation>
        <location evidence="1">Secreted</location>
    </subcellularLocation>
</comment>
<feature type="active site" description="Charge relay system" evidence="8 9">
    <location>
        <position position="529"/>
    </location>
</feature>
<evidence type="ECO:0000313" key="15">
    <source>
        <dbReference type="Proteomes" id="UP001634007"/>
    </source>
</evidence>
<feature type="domain" description="Peptidase S8/S53" evidence="11">
    <location>
        <begin position="141"/>
        <end position="569"/>
    </location>
</feature>
<evidence type="ECO:0000256" key="1">
    <source>
        <dbReference type="ARBA" id="ARBA00004613"/>
    </source>
</evidence>
<dbReference type="Gene3D" id="3.50.30.30">
    <property type="match status" value="1"/>
</dbReference>
<dbReference type="InterPro" id="IPR045051">
    <property type="entry name" value="SBT"/>
</dbReference>
<feature type="domain" description="Subtilisin-like protease fibronectin type-III" evidence="13">
    <location>
        <begin position="641"/>
        <end position="726"/>
    </location>
</feature>
<dbReference type="PROSITE" id="PS51892">
    <property type="entry name" value="SUBTILASE"/>
    <property type="match status" value="1"/>
</dbReference>
<evidence type="ECO:0000256" key="6">
    <source>
        <dbReference type="ARBA" id="ARBA00022825"/>
    </source>
</evidence>
<dbReference type="PROSITE" id="PS00136">
    <property type="entry name" value="SUBTILASE_ASP"/>
    <property type="match status" value="1"/>
</dbReference>
<evidence type="ECO:0000256" key="8">
    <source>
        <dbReference type="PIRSR" id="PIRSR615500-1"/>
    </source>
</evidence>
<comment type="caution">
    <text evidence="14">The sequence shown here is derived from an EMBL/GenBank/DDBJ whole genome shotgun (WGS) entry which is preliminary data.</text>
</comment>
<dbReference type="InterPro" id="IPR041469">
    <property type="entry name" value="Subtilisin-like_FN3"/>
</dbReference>
<sequence>MAFIHLLCLIVSFSSVKFSLANGRSSLTQLESSDLQTYIVHVTPPDGHGLLELEDLETWYHSFLPTSSTTPENQLRILYSYRNVATGFVARLTPDEVTAMQDKPGFVAAHPEQIYSLQTTHSPQFLGLPLRQGPFNGSTMGEGIIIGVMDSGVTPDHPSFSGAGMPPPPAKWKGRCDFKPSQCNYKLIGARTFISSAKKNVTTPPTDDFGHGTHTASTAAGAPVPHANLLGMAEGTAIGMAPHAHLAIYQVCSALDCFESDFLAGFDAALADGVDMLSLSLGGDSLPFYMDSLAIATFAAIQRGIFVSCAAGNTGPHLGTVSNVAPWMLTVGASSTDRNFASNVKLGNGVEYEGEALSQLSFPSTLLPLVYPGIDGTEGSKYCLKGALISSEIKGKVVACESGRGNPSMEVKRAGGAAMIFMNPKLAGITNMAYVFPLPTSQVSYFTGKEIKAYINSTETPTATIGTTYGNPTAPALTVFSSRGPSSVSPGILKPDVIGPGLDILAAWPFPISNDTKAKYYFDILFGTSTSCPHLSGIAALIKAAHPDWSPAAIKSAIMTSAKQLNIKQNPILDERLQPADVFGIGAGHVNPAKAIDPGFIYDIQPDNYIPYLCGWDTRTRKWLQLLTNQAELAFVFRYPWTSQTFTRTVTNVGAGNLSYVVMVVPPQGVHITVKPTILAFSKLNQKARYSVTFSRASSTGKTGSYSQGYLRWDSGKYSVRSPISVKFN</sequence>
<dbReference type="Pfam" id="PF00082">
    <property type="entry name" value="Peptidase_S8"/>
    <property type="match status" value="1"/>
</dbReference>
<feature type="domain" description="Inhibitor I9" evidence="12">
    <location>
        <begin position="37"/>
        <end position="118"/>
    </location>
</feature>
<evidence type="ECO:0000256" key="9">
    <source>
        <dbReference type="PROSITE-ProRule" id="PRU01240"/>
    </source>
</evidence>
<name>A0ABD3KB96_EUCGL</name>
<dbReference type="Pfam" id="PF05922">
    <property type="entry name" value="Inhibitor_I9"/>
    <property type="match status" value="1"/>
</dbReference>
<feature type="signal peptide" evidence="10">
    <location>
        <begin position="1"/>
        <end position="23"/>
    </location>
</feature>
<evidence type="ECO:0000256" key="2">
    <source>
        <dbReference type="ARBA" id="ARBA00011073"/>
    </source>
</evidence>
<organism evidence="14 15">
    <name type="scientific">Eucalyptus globulus</name>
    <name type="common">Tasmanian blue gum</name>
    <dbReference type="NCBI Taxonomy" id="34317"/>
    <lineage>
        <taxon>Eukaryota</taxon>
        <taxon>Viridiplantae</taxon>
        <taxon>Streptophyta</taxon>
        <taxon>Embryophyta</taxon>
        <taxon>Tracheophyta</taxon>
        <taxon>Spermatophyta</taxon>
        <taxon>Magnoliopsida</taxon>
        <taxon>eudicotyledons</taxon>
        <taxon>Gunneridae</taxon>
        <taxon>Pentapetalae</taxon>
        <taxon>rosids</taxon>
        <taxon>malvids</taxon>
        <taxon>Myrtales</taxon>
        <taxon>Myrtaceae</taxon>
        <taxon>Myrtoideae</taxon>
        <taxon>Eucalypteae</taxon>
        <taxon>Eucalyptus</taxon>
    </lineage>
</organism>
<keyword evidence="15" id="KW-1185">Reference proteome</keyword>
<dbReference type="AlphaFoldDB" id="A0ABD3KB96"/>
<dbReference type="GO" id="GO:0004252">
    <property type="term" value="F:serine-type endopeptidase activity"/>
    <property type="evidence" value="ECO:0007669"/>
    <property type="project" value="UniProtKB-UniRule"/>
</dbReference>
<proteinExistence type="inferred from homology"/>
<dbReference type="InterPro" id="IPR037045">
    <property type="entry name" value="S8pro/Inhibitor_I9_sf"/>
</dbReference>
<dbReference type="SUPFAM" id="SSF52743">
    <property type="entry name" value="Subtilisin-like"/>
    <property type="match status" value="1"/>
</dbReference>